<dbReference type="EMBL" id="QGKX02000088">
    <property type="protein sequence ID" value="KAF3584192.1"/>
    <property type="molecule type" value="Genomic_DNA"/>
</dbReference>
<evidence type="ECO:0000256" key="6">
    <source>
        <dbReference type="SAM" id="MobiDB-lite"/>
    </source>
</evidence>
<evidence type="ECO:0000259" key="8">
    <source>
        <dbReference type="Pfam" id="PF08600"/>
    </source>
</evidence>
<keyword evidence="2" id="KW-0479">Metal-binding</keyword>
<feature type="compositionally biased region" description="Low complexity" evidence="6">
    <location>
        <begin position="8"/>
        <end position="32"/>
    </location>
</feature>
<evidence type="ECO:0000313" key="9">
    <source>
        <dbReference type="EMBL" id="KAF3584192.1"/>
    </source>
</evidence>
<evidence type="ECO:0000256" key="4">
    <source>
        <dbReference type="ARBA" id="ARBA00022833"/>
    </source>
</evidence>
<dbReference type="Proteomes" id="UP000712600">
    <property type="component" value="Unassembled WGS sequence"/>
</dbReference>
<proteinExistence type="predicted"/>
<feature type="domain" description="NuBaID C-terminal" evidence="8">
    <location>
        <begin position="967"/>
        <end position="1020"/>
    </location>
</feature>
<organism evidence="9 10">
    <name type="scientific">Brassica cretica</name>
    <name type="common">Mustard</name>
    <dbReference type="NCBI Taxonomy" id="69181"/>
    <lineage>
        <taxon>Eukaryota</taxon>
        <taxon>Viridiplantae</taxon>
        <taxon>Streptophyta</taxon>
        <taxon>Embryophyta</taxon>
        <taxon>Tracheophyta</taxon>
        <taxon>Spermatophyta</taxon>
        <taxon>Magnoliopsida</taxon>
        <taxon>eudicotyledons</taxon>
        <taxon>Gunneridae</taxon>
        <taxon>Pentapetalae</taxon>
        <taxon>rosids</taxon>
        <taxon>malvids</taxon>
        <taxon>Brassicales</taxon>
        <taxon>Brassicaceae</taxon>
        <taxon>Brassiceae</taxon>
        <taxon>Brassica</taxon>
    </lineage>
</organism>
<name>A0A8S9RVG0_BRACR</name>
<feature type="region of interest" description="Disordered" evidence="6">
    <location>
        <begin position="395"/>
        <end position="431"/>
    </location>
</feature>
<protein>
    <recommendedName>
        <fullName evidence="11">C3HC-type domain-containing protein</fullName>
    </recommendedName>
</protein>
<feature type="region of interest" description="Disordered" evidence="6">
    <location>
        <begin position="948"/>
        <end position="967"/>
    </location>
</feature>
<evidence type="ECO:0000256" key="2">
    <source>
        <dbReference type="ARBA" id="ARBA00022723"/>
    </source>
</evidence>
<evidence type="ECO:0008006" key="11">
    <source>
        <dbReference type="Google" id="ProtNLM"/>
    </source>
</evidence>
<feature type="domain" description="C3HC-type" evidence="7">
    <location>
        <begin position="211"/>
        <end position="314"/>
    </location>
</feature>
<dbReference type="InterPro" id="IPR013909">
    <property type="entry name" value="NuBaID_C"/>
</dbReference>
<feature type="region of interest" description="Disordered" evidence="6">
    <location>
        <begin position="712"/>
        <end position="744"/>
    </location>
</feature>
<dbReference type="GO" id="GO:0008270">
    <property type="term" value="F:zinc ion binding"/>
    <property type="evidence" value="ECO:0007669"/>
    <property type="project" value="UniProtKB-KW"/>
</dbReference>
<sequence length="1065" mass="114463">MKEDDVSSRNVNPRSNRNSVASASASASAAPVDSLRRRARSPSPPQTAAASSVGASSPAVPVNAGSVDWTGHGLGSSGRSCRPWDRGDLLRRLATFKPSNWLGKPKTASSLACAQKGWVSIDLDKIQCEYCGSSLHYSPPQHQLNHPQADSSREEFSKKLDDAHEGSCPWIGNCCPESLVQFPPTPPSALIGGYKDRCDGLLQFYSLPIVSTASSLACAQKGWVSIDLDKIQCEYCGSSLHYSPPQHQLNHPQADSSREEFSKKLDDAHEGSCPWIGNCCPESLVQFPPTPPSALIGGYKDRCDGLLQFYSLPIVSVSAIDQMRASRRLQIDHLLAQPQVYAHDDPSLRMDNILAAETSKQEALSNYSRAQKLISLCGWEPRWLPNIQDCEEHSAQSARNGCPSGPSRNQSRFQDPGPSRKQLSASSRKASGNYEVLGPEYKSESRSPLLDCSLCGVTIRIWDFLTTSRPVPLAPINANLPETSKKTALTRGNSATSGVNGWFANEGMEQQQNEDVDEAETSVKRRIASNAGISFYQSAAGASSSAQLNMSVTRDNYQFSDRGKEILLRQPSGSEVGDRAASYESRGPSTRKRNLEDGGSTADRPYLRVQHADSVEGTVVDRDGDEVNDDSAGPSKRSRGSEVHETYLPSYGRELSVGGPSHSVDAENEREVNRSDPFSEGNEQAMAFPGARDSARASSVIAMDTICHSANDDSMESVENQPGDFGDVNYPPAATGQSADPSELNFSNQAQQSACFQLAPVRSNAEAGISSINDGEEVMNTETVTAQGRDGPSIGVSGGSVGMGASHEAEIHGADLSVHRGDSVVGDMEPVAEVIENLGQSGEFAPDQGVTDDFIPEEMDREGRLGDIQDRVSQSVARADSGSKIVDSLKAESVESGEKMSNVNALMNEDSVHPSLSCNAIVCSGFEASKEEVTQTWNESPLNAGFALPGSSYTANDQGPPNGDSNDEIVEFDPIKYHNCYCPWVNENVAAAGCSSNSSSSSSIAEALCGWQLTLDALDSFQSLENAQIQPMESESAASLCKDDHRTPSQKLLKRHSFISRHGKK</sequence>
<feature type="compositionally biased region" description="Polar residues" evidence="6">
    <location>
        <begin position="735"/>
        <end position="744"/>
    </location>
</feature>
<dbReference type="InterPro" id="IPR012935">
    <property type="entry name" value="NuBaID_N"/>
</dbReference>
<feature type="compositionally biased region" description="Low complexity" evidence="6">
    <location>
        <begin position="46"/>
        <end position="60"/>
    </location>
</feature>
<feature type="region of interest" description="Disordered" evidence="6">
    <location>
        <begin position="1"/>
        <end position="60"/>
    </location>
</feature>
<accession>A0A8S9RVG0</accession>
<evidence type="ECO:0000256" key="1">
    <source>
        <dbReference type="ARBA" id="ARBA00004123"/>
    </source>
</evidence>
<keyword evidence="4" id="KW-0862">Zinc</keyword>
<feature type="compositionally biased region" description="Polar residues" evidence="6">
    <location>
        <begin position="421"/>
        <end position="430"/>
    </location>
</feature>
<evidence type="ECO:0000256" key="3">
    <source>
        <dbReference type="ARBA" id="ARBA00022771"/>
    </source>
</evidence>
<feature type="compositionally biased region" description="Basic and acidic residues" evidence="6">
    <location>
        <begin position="610"/>
        <end position="622"/>
    </location>
</feature>
<keyword evidence="5" id="KW-0539">Nucleus</keyword>
<comment type="subcellular location">
    <subcellularLocation>
        <location evidence="1">Nucleus</location>
    </subcellularLocation>
</comment>
<feature type="region of interest" description="Disordered" evidence="6">
    <location>
        <begin position="567"/>
        <end position="684"/>
    </location>
</feature>
<dbReference type="PANTHER" id="PTHR15835:SF16">
    <property type="entry name" value="F20D23.9 PROTEIN"/>
    <property type="match status" value="1"/>
</dbReference>
<dbReference type="GO" id="GO:0005634">
    <property type="term" value="C:nucleus"/>
    <property type="evidence" value="ECO:0007669"/>
    <property type="project" value="UniProtKB-SubCell"/>
</dbReference>
<keyword evidence="3" id="KW-0863">Zinc-finger</keyword>
<dbReference type="Pfam" id="PF08600">
    <property type="entry name" value="NuBaID_C"/>
    <property type="match status" value="1"/>
</dbReference>
<evidence type="ECO:0000256" key="5">
    <source>
        <dbReference type="ARBA" id="ARBA00023242"/>
    </source>
</evidence>
<dbReference type="PANTHER" id="PTHR15835">
    <property type="entry name" value="NUCLEAR-INTERACTING PARTNER OF ALK"/>
    <property type="match status" value="1"/>
</dbReference>
<evidence type="ECO:0000313" key="10">
    <source>
        <dbReference type="Proteomes" id="UP000712600"/>
    </source>
</evidence>
<feature type="compositionally biased region" description="Basic and acidic residues" evidence="6">
    <location>
        <begin position="664"/>
        <end position="674"/>
    </location>
</feature>
<feature type="domain" description="C3HC-type" evidence="7">
    <location>
        <begin position="83"/>
        <end position="210"/>
    </location>
</feature>
<dbReference type="AlphaFoldDB" id="A0A8S9RVG0"/>
<reference evidence="9" key="1">
    <citation type="submission" date="2019-12" db="EMBL/GenBank/DDBJ databases">
        <title>Genome sequencing and annotation of Brassica cretica.</title>
        <authorList>
            <person name="Studholme D.J."/>
            <person name="Sarris P."/>
        </authorList>
    </citation>
    <scope>NUCLEOTIDE SEQUENCE</scope>
    <source>
        <strain evidence="9">PFS-109/04</strain>
        <tissue evidence="9">Leaf</tissue>
    </source>
</reference>
<gene>
    <name evidence="9" type="ORF">F2Q69_00026945</name>
</gene>
<evidence type="ECO:0000259" key="7">
    <source>
        <dbReference type="Pfam" id="PF07967"/>
    </source>
</evidence>
<comment type="caution">
    <text evidence="9">The sequence shown here is derived from an EMBL/GenBank/DDBJ whole genome shotgun (WGS) entry which is preliminary data.</text>
</comment>
<dbReference type="Pfam" id="PF07967">
    <property type="entry name" value="zf-C3HC"/>
    <property type="match status" value="2"/>
</dbReference>